<protein>
    <recommendedName>
        <fullName evidence="3">Magnesium transport protein CorA</fullName>
    </recommendedName>
</protein>
<dbReference type="EMBL" id="JALPRX010000083">
    <property type="protein sequence ID" value="MCK8786442.1"/>
    <property type="molecule type" value="Genomic_DNA"/>
</dbReference>
<dbReference type="PANTHER" id="PTHR47685">
    <property type="entry name" value="MAGNESIUM TRANSPORT PROTEIN CORA"/>
    <property type="match status" value="1"/>
</dbReference>
<dbReference type="RefSeq" id="WP_248668557.1">
    <property type="nucleotide sequence ID" value="NZ_JALPRX010000083.1"/>
</dbReference>
<evidence type="ECO:0000256" key="5">
    <source>
        <dbReference type="ARBA" id="ARBA00022475"/>
    </source>
</evidence>
<comment type="caution">
    <text evidence="14">The sequence shown here is derived from an EMBL/GenBank/DDBJ whole genome shotgun (WGS) entry which is preliminary data.</text>
</comment>
<evidence type="ECO:0000256" key="7">
    <source>
        <dbReference type="ARBA" id="ARBA00022692"/>
    </source>
</evidence>
<dbReference type="InterPro" id="IPR045863">
    <property type="entry name" value="CorA_TM1_TM2"/>
</dbReference>
<keyword evidence="4" id="KW-0813">Transport</keyword>
<dbReference type="InterPro" id="IPR002523">
    <property type="entry name" value="MgTranspt_CorA/ZnTranspt_ZntB"/>
</dbReference>
<accession>A0A9X1YB34</accession>
<keyword evidence="15" id="KW-1185">Reference proteome</keyword>
<dbReference type="InterPro" id="IPR050829">
    <property type="entry name" value="CorA_MIT"/>
</dbReference>
<keyword evidence="8" id="KW-0460">Magnesium</keyword>
<keyword evidence="7 13" id="KW-0812">Transmembrane</keyword>
<keyword evidence="10" id="KW-0406">Ion transport</keyword>
<dbReference type="AlphaFoldDB" id="A0A9X1YB34"/>
<dbReference type="GO" id="GO:0015095">
    <property type="term" value="F:magnesium ion transmembrane transporter activity"/>
    <property type="evidence" value="ECO:0007669"/>
    <property type="project" value="TreeGrafter"/>
</dbReference>
<evidence type="ECO:0000256" key="9">
    <source>
        <dbReference type="ARBA" id="ARBA00022989"/>
    </source>
</evidence>
<organism evidence="14 15">
    <name type="scientific">Roseomonas acroporae</name>
    <dbReference type="NCBI Taxonomy" id="2937791"/>
    <lineage>
        <taxon>Bacteria</taxon>
        <taxon>Pseudomonadati</taxon>
        <taxon>Pseudomonadota</taxon>
        <taxon>Alphaproteobacteria</taxon>
        <taxon>Acetobacterales</taxon>
        <taxon>Roseomonadaceae</taxon>
        <taxon>Roseomonas</taxon>
    </lineage>
</organism>
<evidence type="ECO:0000256" key="6">
    <source>
        <dbReference type="ARBA" id="ARBA00022519"/>
    </source>
</evidence>
<evidence type="ECO:0000256" key="3">
    <source>
        <dbReference type="ARBA" id="ARBA00019439"/>
    </source>
</evidence>
<dbReference type="Gene3D" id="1.20.58.340">
    <property type="entry name" value="Magnesium transport protein CorA, transmembrane region"/>
    <property type="match status" value="2"/>
</dbReference>
<evidence type="ECO:0000256" key="4">
    <source>
        <dbReference type="ARBA" id="ARBA00022448"/>
    </source>
</evidence>
<dbReference type="SUPFAM" id="SSF144083">
    <property type="entry name" value="Magnesium transport protein CorA, transmembrane region"/>
    <property type="match status" value="1"/>
</dbReference>
<keyword evidence="5" id="KW-1003">Cell membrane</keyword>
<dbReference type="GO" id="GO:0015099">
    <property type="term" value="F:nickel cation transmembrane transporter activity"/>
    <property type="evidence" value="ECO:0007669"/>
    <property type="project" value="TreeGrafter"/>
</dbReference>
<feature type="transmembrane region" description="Helical" evidence="13">
    <location>
        <begin position="276"/>
        <end position="296"/>
    </location>
</feature>
<sequence>MLFFHPAPAGAAAAGANGALPDSLPDSLPPGTLWLDLLDGTEAEKEFVTRHTGLRVPSRAALSEIETSSRLAVRGDALYLSTPVASRAAGHTPVVTPVGLLLSPRHLVTIRFAPLTAFDTYGAEVDSEDTDTERRDCSAVLLAGLLDAIVDRLADLLEQIGAELDRLSTHAFAANEHHRPVRADAALRAALRSVGKEGERLSRLRDTLLGVGRIVPFVEEAAAKWLPATLHGRFRSLRQDIASLNDYDTQLANKVQFLLDATLGFISIEQNNTIRLLTVVSIVGIPPTLVASIYGMNFKVMPELDWAWGYPYGLAMIAVSAILPLLWFRLKGWL</sequence>
<dbReference type="InterPro" id="IPR045861">
    <property type="entry name" value="CorA_cytoplasmic_dom"/>
</dbReference>
<dbReference type="Proteomes" id="UP001139516">
    <property type="component" value="Unassembled WGS sequence"/>
</dbReference>
<reference evidence="14" key="1">
    <citation type="submission" date="2022-04" db="EMBL/GenBank/DDBJ databases">
        <title>Roseomonas acroporae sp. nov., isolated from coral Acropora digitifera.</title>
        <authorList>
            <person name="Sun H."/>
        </authorList>
    </citation>
    <scope>NUCLEOTIDE SEQUENCE</scope>
    <source>
        <strain evidence="14">NAR14</strain>
    </source>
</reference>
<name>A0A9X1YB34_9PROT</name>
<dbReference type="CDD" id="cd12837">
    <property type="entry name" value="EcCorA-like_u1"/>
    <property type="match status" value="1"/>
</dbReference>
<proteinExistence type="inferred from homology"/>
<gene>
    <name evidence="14" type="ORF">M0638_18870</name>
</gene>
<dbReference type="Gene3D" id="3.30.460.20">
    <property type="entry name" value="CorA soluble domain-like"/>
    <property type="match status" value="1"/>
</dbReference>
<evidence type="ECO:0000256" key="2">
    <source>
        <dbReference type="ARBA" id="ARBA00009765"/>
    </source>
</evidence>
<evidence type="ECO:0000256" key="8">
    <source>
        <dbReference type="ARBA" id="ARBA00022842"/>
    </source>
</evidence>
<evidence type="ECO:0000256" key="11">
    <source>
        <dbReference type="ARBA" id="ARBA00023136"/>
    </source>
</evidence>
<keyword evidence="11 13" id="KW-0472">Membrane</keyword>
<dbReference type="Pfam" id="PF01544">
    <property type="entry name" value="CorA"/>
    <property type="match status" value="1"/>
</dbReference>
<evidence type="ECO:0000256" key="10">
    <source>
        <dbReference type="ARBA" id="ARBA00023065"/>
    </source>
</evidence>
<evidence type="ECO:0000313" key="14">
    <source>
        <dbReference type="EMBL" id="MCK8786442.1"/>
    </source>
</evidence>
<dbReference type="GO" id="GO:0015087">
    <property type="term" value="F:cobalt ion transmembrane transporter activity"/>
    <property type="evidence" value="ECO:0007669"/>
    <property type="project" value="TreeGrafter"/>
</dbReference>
<dbReference type="FunFam" id="1.20.58.340:FF:000001">
    <property type="entry name" value="Magnesium transport protein CorA"/>
    <property type="match status" value="1"/>
</dbReference>
<evidence type="ECO:0000256" key="13">
    <source>
        <dbReference type="SAM" id="Phobius"/>
    </source>
</evidence>
<evidence type="ECO:0000256" key="12">
    <source>
        <dbReference type="ARBA" id="ARBA00034269"/>
    </source>
</evidence>
<comment type="catalytic activity">
    <reaction evidence="12">
        <text>Mg(2+)(in) = Mg(2+)(out)</text>
        <dbReference type="Rhea" id="RHEA:29827"/>
        <dbReference type="ChEBI" id="CHEBI:18420"/>
    </reaction>
</comment>
<evidence type="ECO:0000313" key="15">
    <source>
        <dbReference type="Proteomes" id="UP001139516"/>
    </source>
</evidence>
<keyword evidence="9 13" id="KW-1133">Transmembrane helix</keyword>
<dbReference type="SUPFAM" id="SSF143865">
    <property type="entry name" value="CorA soluble domain-like"/>
    <property type="match status" value="1"/>
</dbReference>
<comment type="similarity">
    <text evidence="2">Belongs to the CorA metal ion transporter (MIT) (TC 1.A.35) family.</text>
</comment>
<dbReference type="PANTHER" id="PTHR47685:SF1">
    <property type="entry name" value="MAGNESIUM TRANSPORT PROTEIN CORA"/>
    <property type="match status" value="1"/>
</dbReference>
<dbReference type="GO" id="GO:0005886">
    <property type="term" value="C:plasma membrane"/>
    <property type="evidence" value="ECO:0007669"/>
    <property type="project" value="UniProtKB-SubCell"/>
</dbReference>
<evidence type="ECO:0000256" key="1">
    <source>
        <dbReference type="ARBA" id="ARBA00004429"/>
    </source>
</evidence>
<comment type="subcellular location">
    <subcellularLocation>
        <location evidence="1">Cell inner membrane</location>
        <topology evidence="1">Multi-pass membrane protein</topology>
    </subcellularLocation>
</comment>
<feature type="transmembrane region" description="Helical" evidence="13">
    <location>
        <begin position="308"/>
        <end position="328"/>
    </location>
</feature>
<keyword evidence="6" id="KW-0997">Cell inner membrane</keyword>